<proteinExistence type="predicted"/>
<dbReference type="Proteomes" id="UP001565927">
    <property type="component" value="Unassembled WGS sequence"/>
</dbReference>
<protein>
    <recommendedName>
        <fullName evidence="4">Ribbon-helix-helix protein, CopG family</fullName>
    </recommendedName>
</protein>
<evidence type="ECO:0000313" key="2">
    <source>
        <dbReference type="EMBL" id="MEZ0163173.1"/>
    </source>
</evidence>
<name>A0ABV4GXK9_9ACTN</name>
<feature type="compositionally biased region" description="Polar residues" evidence="1">
    <location>
        <begin position="1"/>
        <end position="11"/>
    </location>
</feature>
<reference evidence="2 3" key="1">
    <citation type="submission" date="2024-07" db="EMBL/GenBank/DDBJ databases">
        <authorList>
            <person name="Thanompreechachai J."/>
            <person name="Duangmal K."/>
        </authorList>
    </citation>
    <scope>NUCLEOTIDE SEQUENCE [LARGE SCALE GENOMIC DNA]</scope>
    <source>
        <strain evidence="2 3">LSe6-4</strain>
    </source>
</reference>
<gene>
    <name evidence="2" type="ORF">AB2L27_00165</name>
</gene>
<dbReference type="EMBL" id="JBGFTU010000001">
    <property type="protein sequence ID" value="MEZ0163173.1"/>
    <property type="molecule type" value="Genomic_DNA"/>
</dbReference>
<dbReference type="RefSeq" id="WP_370439432.1">
    <property type="nucleotide sequence ID" value="NZ_JBGFTU010000001.1"/>
</dbReference>
<feature type="region of interest" description="Disordered" evidence="1">
    <location>
        <begin position="1"/>
        <end position="24"/>
    </location>
</feature>
<comment type="caution">
    <text evidence="2">The sequence shown here is derived from an EMBL/GenBank/DDBJ whole genome shotgun (WGS) entry which is preliminary data.</text>
</comment>
<keyword evidence="3" id="KW-1185">Reference proteome</keyword>
<accession>A0ABV4GXK9</accession>
<evidence type="ECO:0000313" key="3">
    <source>
        <dbReference type="Proteomes" id="UP001565927"/>
    </source>
</evidence>
<sequence length="89" mass="9630">MDEMTATTQHVGQGAGVPSAGRSGRLNIRINAATSEALKQLSADDATPTEVVRRAVALLKLVEDRRREGLSVEFVDGDGHRQGRLELLY</sequence>
<evidence type="ECO:0008006" key="4">
    <source>
        <dbReference type="Google" id="ProtNLM"/>
    </source>
</evidence>
<organism evidence="2 3">
    <name type="scientific">Kineococcus halophytocola</name>
    <dbReference type="NCBI Taxonomy" id="3234027"/>
    <lineage>
        <taxon>Bacteria</taxon>
        <taxon>Bacillati</taxon>
        <taxon>Actinomycetota</taxon>
        <taxon>Actinomycetes</taxon>
        <taxon>Kineosporiales</taxon>
        <taxon>Kineosporiaceae</taxon>
        <taxon>Kineococcus</taxon>
    </lineage>
</organism>
<evidence type="ECO:0000256" key="1">
    <source>
        <dbReference type="SAM" id="MobiDB-lite"/>
    </source>
</evidence>